<feature type="domain" description="Tudor" evidence="14">
    <location>
        <begin position="69"/>
        <end position="131"/>
    </location>
</feature>
<feature type="region of interest" description="Disordered" evidence="13">
    <location>
        <begin position="302"/>
        <end position="344"/>
    </location>
</feature>
<dbReference type="Gene3D" id="2.60.40.790">
    <property type="match status" value="1"/>
</dbReference>
<evidence type="ECO:0000256" key="4">
    <source>
        <dbReference type="ARBA" id="ARBA00022741"/>
    </source>
</evidence>
<evidence type="ECO:0000256" key="2">
    <source>
        <dbReference type="ARBA" id="ARBA00022473"/>
    </source>
</evidence>
<dbReference type="InterPro" id="IPR011545">
    <property type="entry name" value="DEAD/DEAH_box_helicase_dom"/>
</dbReference>
<evidence type="ECO:0000256" key="1">
    <source>
        <dbReference type="ARBA" id="ARBA00012552"/>
    </source>
</evidence>
<accession>A0A224YU88</accession>
<dbReference type="GO" id="GO:0007283">
    <property type="term" value="P:spermatogenesis"/>
    <property type="evidence" value="ECO:0007669"/>
    <property type="project" value="UniProtKB-KW"/>
</dbReference>
<keyword evidence="4" id="KW-0547">Nucleotide-binding</keyword>
<dbReference type="InterPro" id="IPR027417">
    <property type="entry name" value="P-loop_NTPase"/>
</dbReference>
<feature type="compositionally biased region" description="Low complexity" evidence="13">
    <location>
        <begin position="311"/>
        <end position="333"/>
    </location>
</feature>
<dbReference type="InterPro" id="IPR035437">
    <property type="entry name" value="SNase_OB-fold_sf"/>
</dbReference>
<dbReference type="Pfam" id="PF00270">
    <property type="entry name" value="DEAD"/>
    <property type="match status" value="1"/>
</dbReference>
<evidence type="ECO:0000256" key="6">
    <source>
        <dbReference type="ARBA" id="ARBA00022801"/>
    </source>
</evidence>
<keyword evidence="8" id="KW-0067">ATP-binding</keyword>
<dbReference type="SUPFAM" id="SSF52540">
    <property type="entry name" value="P-loop containing nucleoside triphosphate hydrolases"/>
    <property type="match status" value="2"/>
</dbReference>
<feature type="compositionally biased region" description="Basic and acidic residues" evidence="13">
    <location>
        <begin position="1814"/>
        <end position="1824"/>
    </location>
</feature>
<dbReference type="EC" id="3.6.4.13" evidence="1"/>
<evidence type="ECO:0000256" key="11">
    <source>
        <dbReference type="ARBA" id="ARBA00023254"/>
    </source>
</evidence>
<keyword evidence="9" id="KW-0744">Spermatogenesis</keyword>
<dbReference type="Pfam" id="PF00567">
    <property type="entry name" value="TUDOR"/>
    <property type="match status" value="2"/>
</dbReference>
<dbReference type="GO" id="GO:0003676">
    <property type="term" value="F:nucleic acid binding"/>
    <property type="evidence" value="ECO:0007669"/>
    <property type="project" value="InterPro"/>
</dbReference>
<evidence type="ECO:0000256" key="7">
    <source>
        <dbReference type="ARBA" id="ARBA00022806"/>
    </source>
</evidence>
<dbReference type="PROSITE" id="PS50304">
    <property type="entry name" value="TUDOR"/>
    <property type="match status" value="3"/>
</dbReference>
<dbReference type="SUPFAM" id="SSF49764">
    <property type="entry name" value="HSP20-like chaperones"/>
    <property type="match status" value="1"/>
</dbReference>
<feature type="region of interest" description="Disordered" evidence="13">
    <location>
        <begin position="236"/>
        <end position="262"/>
    </location>
</feature>
<protein>
    <recommendedName>
        <fullName evidence="1">RNA helicase</fullName>
        <ecNumber evidence="1">3.6.4.13</ecNumber>
    </recommendedName>
</protein>
<evidence type="ECO:0000256" key="8">
    <source>
        <dbReference type="ARBA" id="ARBA00022840"/>
    </source>
</evidence>
<dbReference type="InterPro" id="IPR002999">
    <property type="entry name" value="Tudor"/>
</dbReference>
<dbReference type="SUPFAM" id="SSF63748">
    <property type="entry name" value="Tudor/PWWP/MBT"/>
    <property type="match status" value="3"/>
</dbReference>
<feature type="domain" description="Tudor" evidence="14">
    <location>
        <begin position="1323"/>
        <end position="1385"/>
    </location>
</feature>
<dbReference type="GO" id="GO:0005524">
    <property type="term" value="F:ATP binding"/>
    <property type="evidence" value="ECO:0007669"/>
    <property type="project" value="UniProtKB-KW"/>
</dbReference>
<dbReference type="GO" id="GO:0051321">
    <property type="term" value="P:meiotic cell cycle"/>
    <property type="evidence" value="ECO:0007669"/>
    <property type="project" value="UniProtKB-KW"/>
</dbReference>
<dbReference type="PROSITE" id="PS51192">
    <property type="entry name" value="HELICASE_ATP_BIND_1"/>
    <property type="match status" value="1"/>
</dbReference>
<comment type="catalytic activity">
    <reaction evidence="12">
        <text>ATP + H2O = ADP + phosphate + H(+)</text>
        <dbReference type="Rhea" id="RHEA:13065"/>
        <dbReference type="ChEBI" id="CHEBI:15377"/>
        <dbReference type="ChEBI" id="CHEBI:15378"/>
        <dbReference type="ChEBI" id="CHEBI:30616"/>
        <dbReference type="ChEBI" id="CHEBI:43474"/>
        <dbReference type="ChEBI" id="CHEBI:456216"/>
        <dbReference type="EC" id="3.6.4.13"/>
    </reaction>
</comment>
<dbReference type="PANTHER" id="PTHR22655">
    <property type="entry name" value="ATP-DEPENDENT RNA HELICASE TDRD12-RELATED"/>
    <property type="match status" value="1"/>
</dbReference>
<keyword evidence="2" id="KW-0217">Developmental protein</keyword>
<dbReference type="GO" id="GO:0042078">
    <property type="term" value="P:germ-line stem cell division"/>
    <property type="evidence" value="ECO:0007669"/>
    <property type="project" value="TreeGrafter"/>
</dbReference>
<dbReference type="EMBL" id="GFPF01006246">
    <property type="protein sequence ID" value="MAA17392.1"/>
    <property type="molecule type" value="Transcribed_RNA"/>
</dbReference>
<evidence type="ECO:0000256" key="13">
    <source>
        <dbReference type="SAM" id="MobiDB-lite"/>
    </source>
</evidence>
<keyword evidence="6" id="KW-0378">Hydrolase</keyword>
<dbReference type="GO" id="GO:0016787">
    <property type="term" value="F:hydrolase activity"/>
    <property type="evidence" value="ECO:0007669"/>
    <property type="project" value="UniProtKB-KW"/>
</dbReference>
<keyword evidence="7 16" id="KW-0347">Helicase</keyword>
<evidence type="ECO:0000256" key="10">
    <source>
        <dbReference type="ARBA" id="ARBA00023158"/>
    </source>
</evidence>
<dbReference type="Gene3D" id="3.40.50.300">
    <property type="entry name" value="P-loop containing nucleotide triphosphate hydrolases"/>
    <property type="match status" value="1"/>
</dbReference>
<keyword evidence="3" id="KW-0677">Repeat</keyword>
<dbReference type="GO" id="GO:0031047">
    <property type="term" value="P:regulatory ncRNA-mediated gene silencing"/>
    <property type="evidence" value="ECO:0007669"/>
    <property type="project" value="UniProtKB-KW"/>
</dbReference>
<name>A0A224YU88_9ACAR</name>
<keyword evidence="11" id="KW-0469">Meiosis</keyword>
<evidence type="ECO:0000256" key="12">
    <source>
        <dbReference type="ARBA" id="ARBA00047984"/>
    </source>
</evidence>
<evidence type="ECO:0000256" key="3">
    <source>
        <dbReference type="ARBA" id="ARBA00022737"/>
    </source>
</evidence>
<keyword evidence="5" id="KW-0221">Differentiation</keyword>
<feature type="region of interest" description="Disordered" evidence="13">
    <location>
        <begin position="1790"/>
        <end position="1824"/>
    </location>
</feature>
<dbReference type="SMART" id="SM00487">
    <property type="entry name" value="DEXDc"/>
    <property type="match status" value="1"/>
</dbReference>
<proteinExistence type="predicted"/>
<feature type="compositionally biased region" description="Polar residues" evidence="13">
    <location>
        <begin position="581"/>
        <end position="604"/>
    </location>
</feature>
<reference evidence="16" key="1">
    <citation type="journal article" date="2017" name="Parasit. Vectors">
        <title>Sialotranscriptomics of Rhipicephalus zambeziensis reveals intricate expression profiles of secretory proteins and suggests tight temporal transcriptional regulation during blood-feeding.</title>
        <authorList>
            <person name="de Castro M.H."/>
            <person name="de Klerk D."/>
            <person name="Pienaar R."/>
            <person name="Rees D.J.G."/>
            <person name="Mans B.J."/>
        </authorList>
    </citation>
    <scope>NUCLEOTIDE SEQUENCE</scope>
    <source>
        <tissue evidence="16">Salivary glands</tissue>
    </source>
</reference>
<dbReference type="SMART" id="SM00333">
    <property type="entry name" value="TUDOR"/>
    <property type="match status" value="3"/>
</dbReference>
<feature type="compositionally biased region" description="Basic and acidic residues" evidence="13">
    <location>
        <begin position="236"/>
        <end position="256"/>
    </location>
</feature>
<evidence type="ECO:0000259" key="14">
    <source>
        <dbReference type="PROSITE" id="PS50304"/>
    </source>
</evidence>
<dbReference type="Gene3D" id="2.30.30.140">
    <property type="match status" value="3"/>
</dbReference>
<evidence type="ECO:0000259" key="15">
    <source>
        <dbReference type="PROSITE" id="PS51192"/>
    </source>
</evidence>
<keyword evidence="10" id="KW-0943">RNA-mediated gene silencing</keyword>
<dbReference type="GO" id="GO:0005737">
    <property type="term" value="C:cytoplasm"/>
    <property type="evidence" value="ECO:0007669"/>
    <property type="project" value="UniProtKB-ARBA"/>
</dbReference>
<organism evidence="16">
    <name type="scientific">Rhipicephalus zambeziensis</name>
    <dbReference type="NCBI Taxonomy" id="60191"/>
    <lineage>
        <taxon>Eukaryota</taxon>
        <taxon>Metazoa</taxon>
        <taxon>Ecdysozoa</taxon>
        <taxon>Arthropoda</taxon>
        <taxon>Chelicerata</taxon>
        <taxon>Arachnida</taxon>
        <taxon>Acari</taxon>
        <taxon>Parasitiformes</taxon>
        <taxon>Ixodida</taxon>
        <taxon>Ixodoidea</taxon>
        <taxon>Ixodidae</taxon>
        <taxon>Rhipicephalinae</taxon>
        <taxon>Rhipicephalus</taxon>
        <taxon>Rhipicephalus</taxon>
    </lineage>
</organism>
<sequence>MAIEAFRNAQGWKHRVNVIVLKVTSPTRFLIREAVGAEMSPSGREFVSMEAEMNQHMTKWDVQPLTPLLPELGSIVLVRNPSVKGWYRARVNMIFDTMTGYQVEVFLVDYGETLMVDRKALREVPNKRVLEVPFQCVEFLLLGLKPVRWTIDRATITMKYVEGSSWDTASIDYVKSTMRKADAVHVEVLGKTTSGGLYGKLFINCNKNVIALDEELVKLNYAFPDPEAGREEVILDDHKSDKDDQQSVKKSQKEGISESGSLWHEIQNKSASAALKDVLDSVYDTCSNSVARVPVEVWEAEESPPLSRSASGESSPLQWSSSSTSLSIDASSSGTDTPPTLPGLGRGLALMLKLRELGSDSSCHEPGARAGVNMQADELSPDMLSPNEDSDEDASYTPTLVGTPPAVFRERETVFSPDSPSSTSSSSEPAMPQLDTVQSRREPSSEIPKPVMPKSLADPNQFAECKARGRARLLSLSPNPSSSPSEKSLLAFPRSITLSERFSMSSDAPSDSLAPEVCAADVKSQSPVVGLPDLTAYRYGGRGRVILTQLATSRIPGQRTAPLSSQSLSSQQNSLAQEQSIGISSGSNQPKPASSSAHNGDNYSSEVVTKASLMKDLLERKGHSLCAAPLQGCSSKAQDDSLANFPKPDATTETVPALKKDYLFTGSSLSCPGSSNDQIPSSTMSSREVFAKLIGASNLKTSYQPDEELVGPFATMDVSQSSEDFRRTDFKSFSELPPDLDPCAQFKGAVYFSTDYDTCRLPSQPALSKVRALCHGIRPPKPVTHLDQTPFDDFVKSRLCSKGFRGPSCIQSVVWPAVMSGRDIVAVAPPHSGKTLAYLIPLVSRLMSETDYENLPAGVGPLMVVLTSTWKGARRLDEQAKLLVHEKRGPKVCALYAGGAEKGKEAEVVNGCDILVATPHCFLRFLINYDRLIVNLRRCCHLILDDGERLLDKFAVEVTSVMNEFRQCMERRQPGMLHGQIIVCSTMWSSGLNWFIRMTSLSKTPLIMFTSFYEAAIYAQVPTVASYGDPRSRQEILLGIVEGSLGRKVVVCTADRESAISVHRLLLSSCVYCLLLHDELTMVKTWEITSEWNTERPKTVMPVLVAQDNMLPLANIRDAAVLIHYDVPELSKYNFGFRFSVLADRMRSFKDEGAVCTTDEPVAHMILSSNNRSLSLQLVEFLNRLGTKVPDGLARLAVEEQAKASSNPMVALCPNLKAFGHCERQTAEKRCSYRHEVLLAADHSRAWEDLPSQGQVLIVVTKVVNATRFYAWILQHWDTPPNSTNERKLEVKENLELQNAMMSLNDFFLKPRNVKYVDTNAIMPKVGEVYGLEHSVGHFHRVLVTSVTPKSSAPASITVSHMDYGGQSTVAATRLLHLPTELTKLRPFAVEVYCCRVQPQDRDLDWTFQAVHKAHELVFRKELLGKIVLRLGNTLWLDPLVLWENLPFVDANVPLRNVRTTLIEERLACNNATHLESLRDMVADAGVPLPILSEKNKERNDSDSPNAVVNQHCTSFLDMQDFNHVYLWKVTSPSDFYIQPLKFNSCLDELEDNIQKAMKKRELTKLKSVHPGAVCIARYSNDRWYRGEVREVLNSTEVIAFFPDYGDTARCPQDELFKPLSWMMLLPYQGVQCSLAGIDSPSGNWSPMAQSVLDDFGYDDFDVNRLLCLRVVKKNAGERPGTNCYEVLLFSSCNEARISAADLLVEQGLAVSTKLPKLSFDVNLPHSTVPLEGTGTYDTESDEDGEEVTLECQRKLEEHVYGVFSEVRDQILAPAVAELTQELGCESGALGQGDTCEPQAKESEASPPQQSCKPSDEKATEKRVKPAKAHLRDFTNNCPLLESQLKTEQSRQASISWWQDHSFVYVNILIANVKEYKLDVTAKMFCIRVKTAHHEYLAHERLYAAIIPKKNKIGSEG</sequence>
<feature type="compositionally biased region" description="Low complexity" evidence="13">
    <location>
        <begin position="563"/>
        <end position="580"/>
    </location>
</feature>
<feature type="region of interest" description="Disordered" evidence="13">
    <location>
        <begin position="556"/>
        <end position="604"/>
    </location>
</feature>
<dbReference type="InterPro" id="IPR014001">
    <property type="entry name" value="Helicase_ATP-bd"/>
</dbReference>
<evidence type="ECO:0000256" key="5">
    <source>
        <dbReference type="ARBA" id="ARBA00022782"/>
    </source>
</evidence>
<dbReference type="PANTHER" id="PTHR22655:SF2">
    <property type="entry name" value="ATP-DEPENDENT RNA HELICASE TDRD12-RELATED"/>
    <property type="match status" value="1"/>
</dbReference>
<dbReference type="GO" id="GO:0003724">
    <property type="term" value="F:RNA helicase activity"/>
    <property type="evidence" value="ECO:0007669"/>
    <property type="project" value="UniProtKB-EC"/>
</dbReference>
<feature type="domain" description="Helicase ATP-binding" evidence="15">
    <location>
        <begin position="815"/>
        <end position="1010"/>
    </location>
</feature>
<dbReference type="InterPro" id="IPR008978">
    <property type="entry name" value="HSP20-like_chaperone"/>
</dbReference>
<dbReference type="CDD" id="cd20435">
    <property type="entry name" value="Tudor_TDRD12_rpt2"/>
    <property type="match status" value="1"/>
</dbReference>
<feature type="domain" description="Tudor" evidence="14">
    <location>
        <begin position="1568"/>
        <end position="1626"/>
    </location>
</feature>
<dbReference type="Gene3D" id="2.40.50.90">
    <property type="match status" value="2"/>
</dbReference>
<feature type="compositionally biased region" description="Low complexity" evidence="13">
    <location>
        <begin position="416"/>
        <end position="429"/>
    </location>
</feature>
<evidence type="ECO:0000256" key="9">
    <source>
        <dbReference type="ARBA" id="ARBA00022871"/>
    </source>
</evidence>
<feature type="region of interest" description="Disordered" evidence="13">
    <location>
        <begin position="379"/>
        <end position="459"/>
    </location>
</feature>
<evidence type="ECO:0000313" key="16">
    <source>
        <dbReference type="EMBL" id="MAA17392.1"/>
    </source>
</evidence>